<protein>
    <submittedName>
        <fullName evidence="2">Agmatine deiminase</fullName>
    </submittedName>
</protein>
<evidence type="ECO:0000313" key="2">
    <source>
        <dbReference type="EMBL" id="SET67178.1"/>
    </source>
</evidence>
<dbReference type="SUPFAM" id="SSF55909">
    <property type="entry name" value="Pentein"/>
    <property type="match status" value="1"/>
</dbReference>
<dbReference type="PANTHER" id="PTHR31377">
    <property type="entry name" value="AGMATINE DEIMINASE-RELATED"/>
    <property type="match status" value="1"/>
</dbReference>
<evidence type="ECO:0000256" key="1">
    <source>
        <dbReference type="ARBA" id="ARBA00022801"/>
    </source>
</evidence>
<organism evidence="2 3">
    <name type="scientific">Marinobacter segnicrescens</name>
    <dbReference type="NCBI Taxonomy" id="430453"/>
    <lineage>
        <taxon>Bacteria</taxon>
        <taxon>Pseudomonadati</taxon>
        <taxon>Pseudomonadota</taxon>
        <taxon>Gammaproteobacteria</taxon>
        <taxon>Pseudomonadales</taxon>
        <taxon>Marinobacteraceae</taxon>
        <taxon>Marinobacter</taxon>
    </lineage>
</organism>
<dbReference type="InterPro" id="IPR007466">
    <property type="entry name" value="Peptidyl-Arg-deiminase_porph"/>
</dbReference>
<proteinExistence type="predicted"/>
<accession>A0A1I0G945</accession>
<dbReference type="GO" id="GO:0047632">
    <property type="term" value="F:agmatine deiminase activity"/>
    <property type="evidence" value="ECO:0007669"/>
    <property type="project" value="TreeGrafter"/>
</dbReference>
<gene>
    <name evidence="2" type="ORF">SAMN04487962_11642</name>
</gene>
<keyword evidence="3" id="KW-1185">Reference proteome</keyword>
<dbReference type="GO" id="GO:0009446">
    <property type="term" value="P:putrescine biosynthetic process"/>
    <property type="evidence" value="ECO:0007669"/>
    <property type="project" value="InterPro"/>
</dbReference>
<dbReference type="AlphaFoldDB" id="A0A1I0G945"/>
<dbReference type="Pfam" id="PF04371">
    <property type="entry name" value="PAD_porph"/>
    <property type="match status" value="1"/>
</dbReference>
<dbReference type="Gene3D" id="3.75.10.10">
    <property type="entry name" value="L-arginine/glycine Amidinotransferase, Chain A"/>
    <property type="match status" value="1"/>
</dbReference>
<dbReference type="STRING" id="430453.SAMN04487962_11642"/>
<dbReference type="GO" id="GO:0004668">
    <property type="term" value="F:protein-arginine deiminase activity"/>
    <property type="evidence" value="ECO:0007669"/>
    <property type="project" value="InterPro"/>
</dbReference>
<dbReference type="Proteomes" id="UP000198762">
    <property type="component" value="Unassembled WGS sequence"/>
</dbReference>
<evidence type="ECO:0000313" key="3">
    <source>
        <dbReference type="Proteomes" id="UP000198762"/>
    </source>
</evidence>
<reference evidence="3" key="1">
    <citation type="submission" date="2016-10" db="EMBL/GenBank/DDBJ databases">
        <authorList>
            <person name="Varghese N."/>
            <person name="Submissions S."/>
        </authorList>
    </citation>
    <scope>NUCLEOTIDE SEQUENCE [LARGE SCALE GENOMIC DNA]</scope>
    <source>
        <strain evidence="3">CGMCC 1.6489</strain>
    </source>
</reference>
<dbReference type="EMBL" id="FOHZ01000016">
    <property type="protein sequence ID" value="SET67178.1"/>
    <property type="molecule type" value="Genomic_DNA"/>
</dbReference>
<keyword evidence="1" id="KW-0378">Hydrolase</keyword>
<name>A0A1I0G945_9GAMM</name>
<dbReference type="PANTHER" id="PTHR31377:SF0">
    <property type="entry name" value="AGMATINE DEIMINASE-RELATED"/>
    <property type="match status" value="1"/>
</dbReference>
<sequence>MTSTRVMPAEWAPQSAVMLTWPHPGTDWFSCMEEVEPVFLAIARAVLRFQNLLISCEQVFRAERLDRELNQWARENNLPGRAHCVAAPANDTWARDHGPLAVTTPDGTRLMDFRFNAWGGKFPWEKDDALNQHLAVAGCFGDTPLERVDFVLEGGSIESDGEGTVMVTSECLMTPTRNPDYDRAGIEALLDETLGAKRVLWLNHGYLAGDDTDSHIDTLARFVSPDHICFVRCENPEDEHYPALSAMEEELRQFQQADGSPYHLAPLPWPDAINDNEGERLPATYANFLIINGAVLVPVYDLPQDQAALITFRELFPDREIVPIPCRPLIEQHGSLHCVTMQLPAGVVEL</sequence>